<organism evidence="3 4">
    <name type="scientific">Arachnia propionica</name>
    <dbReference type="NCBI Taxonomy" id="1750"/>
    <lineage>
        <taxon>Bacteria</taxon>
        <taxon>Bacillati</taxon>
        <taxon>Actinomycetota</taxon>
        <taxon>Actinomycetes</taxon>
        <taxon>Propionibacteriales</taxon>
        <taxon>Propionibacteriaceae</taxon>
        <taxon>Arachnia</taxon>
    </lineage>
</organism>
<sequence length="161" mass="16818">MTIEHPGLSRRTLLSTVTLGVPALGLLGAANLIGAPAASAKKTRITLDGWWGHETTTLLQAALGFPQTGVIDSQPASLAKQNTALYTGWDWVPDGRAKGAPVLRELQGMLEVPQDGLIGPVTIKALQTDYGGGTALDGVLVGPSPTVRGFQLQIEFLLPAE</sequence>
<dbReference type="EMBL" id="LR134406">
    <property type="protein sequence ID" value="VEH68925.1"/>
    <property type="molecule type" value="Genomic_DNA"/>
</dbReference>
<accession>A0A3N4DMI6</accession>
<evidence type="ECO:0000313" key="3">
    <source>
        <dbReference type="EMBL" id="VEH68925.1"/>
    </source>
</evidence>
<dbReference type="GeneID" id="64405691"/>
<reference evidence="2" key="2">
    <citation type="submission" date="2021-03" db="EMBL/GenBank/DDBJ databases">
        <title>Human Oral Microbial Genomes.</title>
        <authorList>
            <person name="Johnston C.D."/>
            <person name="Chen T."/>
            <person name="Dewhirst F.E."/>
        </authorList>
    </citation>
    <scope>NUCLEOTIDE SEQUENCE</scope>
    <source>
        <strain evidence="2">F0714</strain>
    </source>
</reference>
<dbReference type="OrthoDB" id="9815541at2"/>
<dbReference type="PROSITE" id="PS51318">
    <property type="entry name" value="TAT"/>
    <property type="match status" value="1"/>
</dbReference>
<dbReference type="RefSeq" id="WP_014845329.1">
    <property type="nucleotide sequence ID" value="NZ_CAJZDL010000021.1"/>
</dbReference>
<evidence type="ECO:0000256" key="1">
    <source>
        <dbReference type="SAM" id="Phobius"/>
    </source>
</evidence>
<protein>
    <submittedName>
        <fullName evidence="2">Peptidoglycan-binding protein</fullName>
    </submittedName>
</protein>
<gene>
    <name evidence="2" type="ORF">J5A53_14745</name>
    <name evidence="3" type="ORF">NCTC12967_00188</name>
</gene>
<dbReference type="OMA" id="WGHETTT"/>
<feature type="transmembrane region" description="Helical" evidence="1">
    <location>
        <begin position="12"/>
        <end position="34"/>
    </location>
</feature>
<evidence type="ECO:0000313" key="4">
    <source>
        <dbReference type="Proteomes" id="UP000273044"/>
    </source>
</evidence>
<dbReference type="AlphaFoldDB" id="A0A3N4DMI6"/>
<dbReference type="Proteomes" id="UP000677180">
    <property type="component" value="Chromosome"/>
</dbReference>
<keyword evidence="1" id="KW-0812">Transmembrane</keyword>
<dbReference type="EMBL" id="CP072385">
    <property type="protein sequence ID" value="QUC10993.1"/>
    <property type="molecule type" value="Genomic_DNA"/>
</dbReference>
<dbReference type="Proteomes" id="UP000273044">
    <property type="component" value="Chromosome"/>
</dbReference>
<keyword evidence="4" id="KW-1185">Reference proteome</keyword>
<evidence type="ECO:0000313" key="2">
    <source>
        <dbReference type="EMBL" id="QUC10993.1"/>
    </source>
</evidence>
<dbReference type="InterPro" id="IPR006311">
    <property type="entry name" value="TAT_signal"/>
</dbReference>
<name>A0A3N4DMI6_9ACTN</name>
<keyword evidence="1" id="KW-0472">Membrane</keyword>
<proteinExistence type="predicted"/>
<keyword evidence="1" id="KW-1133">Transmembrane helix</keyword>
<reference evidence="3 4" key="1">
    <citation type="submission" date="2018-12" db="EMBL/GenBank/DDBJ databases">
        <authorList>
            <consortium name="Pathogen Informatics"/>
        </authorList>
    </citation>
    <scope>NUCLEOTIDE SEQUENCE [LARGE SCALE GENOMIC DNA]</scope>
    <source>
        <strain evidence="3 4">NCTC12967</strain>
    </source>
</reference>